<organism evidence="1 2">
    <name type="scientific">Ruminococcus flavefaciens</name>
    <dbReference type="NCBI Taxonomy" id="1265"/>
    <lineage>
        <taxon>Bacteria</taxon>
        <taxon>Bacillati</taxon>
        <taxon>Bacillota</taxon>
        <taxon>Clostridia</taxon>
        <taxon>Eubacteriales</taxon>
        <taxon>Oscillospiraceae</taxon>
        <taxon>Ruminococcus</taxon>
    </lineage>
</organism>
<proteinExistence type="predicted"/>
<accession>A0A1K1N021</accession>
<reference evidence="1 2" key="1">
    <citation type="submission" date="2016-11" db="EMBL/GenBank/DDBJ databases">
        <authorList>
            <person name="Jaros S."/>
            <person name="Januszkiewicz K."/>
            <person name="Wedrychowicz H."/>
        </authorList>
    </citation>
    <scope>NUCLEOTIDE SEQUENCE [LARGE SCALE GENOMIC DNA]</scope>
    <source>
        <strain evidence="1 2">YL228</strain>
    </source>
</reference>
<dbReference type="Proteomes" id="UP000183461">
    <property type="component" value="Unassembled WGS sequence"/>
</dbReference>
<gene>
    <name evidence="1" type="ORF">SAMN02910280_1563</name>
</gene>
<dbReference type="EMBL" id="FPIP01000003">
    <property type="protein sequence ID" value="SFW28719.1"/>
    <property type="molecule type" value="Genomic_DNA"/>
</dbReference>
<protein>
    <submittedName>
        <fullName evidence="1">Uncharacterized protein</fullName>
    </submittedName>
</protein>
<dbReference type="AlphaFoldDB" id="A0A1K1N021"/>
<evidence type="ECO:0000313" key="1">
    <source>
        <dbReference type="EMBL" id="SFW28719.1"/>
    </source>
</evidence>
<sequence length="239" mass="27661">MKKFFGILFLLIIAAAGVCAYFFPGIPYKYKCTHELQLTDSIWETIPDDLPPLPEECADYSNFGLRLTAWNDMKPMRTDDKSEAKWQNGDDTHYIIINELSISESDDFLDRTGISKEALDRYCKAVEKTTPENGYEFTKLKMSLTMEDFDIHDFKNSKTFYLMMKEKNEAYFGENNPKVYYSVDGVGFRGCLHIEKVSDYNMAFIDIYPERDKKTKYHIGIKVTDTNEILAIANSIKLT</sequence>
<evidence type="ECO:0000313" key="2">
    <source>
        <dbReference type="Proteomes" id="UP000183461"/>
    </source>
</evidence>
<name>A0A1K1N021_RUMFL</name>
<dbReference type="RefSeq" id="WP_072299884.1">
    <property type="nucleotide sequence ID" value="NZ_FPIP01000003.1"/>
</dbReference>